<proteinExistence type="predicted"/>
<protein>
    <submittedName>
        <fullName evidence="1">CBS domain-containing protein</fullName>
    </submittedName>
</protein>
<dbReference type="Proteomes" id="UP000826212">
    <property type="component" value="Chromosome"/>
</dbReference>
<evidence type="ECO:0000313" key="1">
    <source>
        <dbReference type="EMBL" id="QZE14775.1"/>
    </source>
</evidence>
<dbReference type="EMBL" id="CP081303">
    <property type="protein sequence ID" value="QZE14775.1"/>
    <property type="molecule type" value="Genomic_DNA"/>
</dbReference>
<reference evidence="1" key="1">
    <citation type="submission" date="2021-08" db="EMBL/GenBank/DDBJ databases">
        <title>Novel anaerobic bacterium isolated from sea squirt in East Sea, Republic of Korea.</title>
        <authorList>
            <person name="Nguyen T.H."/>
            <person name="Li Z."/>
            <person name="Lee Y.-J."/>
            <person name="Ko J."/>
            <person name="Kim S.-G."/>
        </authorList>
    </citation>
    <scope>NUCLEOTIDE SEQUENCE</scope>
    <source>
        <strain evidence="1">KCTC 25031</strain>
    </source>
</reference>
<organism evidence="1 2">
    <name type="scientific">Halosquirtibacter laminarini</name>
    <dbReference type="NCBI Taxonomy" id="3374600"/>
    <lineage>
        <taxon>Bacteria</taxon>
        <taxon>Pseudomonadati</taxon>
        <taxon>Bacteroidota</taxon>
        <taxon>Bacteroidia</taxon>
        <taxon>Marinilabiliales</taxon>
        <taxon>Prolixibacteraceae</taxon>
        <taxon>Halosquirtibacter</taxon>
    </lineage>
</organism>
<sequence>MIAKDLIEGSIPTLSEVDNGLKALSIMECVGLRELPVIQGSEYIGLMSEDLLLELEDLELPFDSFTIKYLRPHVHLNQHLFEIIGLMIRLRTSVIPVLDDQHQYVGAVGKHHIMERMCDVSVVKDPGAIIVFEMPSVDYSSSEIAQIIEENNARILSLFVTRVEGNPSHILVTIKVNVVDVTSIVATFERYTYKIKGIYNDDSRVDDLYHDRYEEFMKYMDL</sequence>
<accession>A0AC61NK54</accession>
<gene>
    <name evidence="1" type="ORF">K4L44_02635</name>
</gene>
<evidence type="ECO:0000313" key="2">
    <source>
        <dbReference type="Proteomes" id="UP000826212"/>
    </source>
</evidence>
<name>A0AC61NK54_9BACT</name>
<keyword evidence="2" id="KW-1185">Reference proteome</keyword>